<gene>
    <name evidence="1" type="ORF">BEMITA_LOCUS1719</name>
</gene>
<protein>
    <recommendedName>
        <fullName evidence="3">AAA-ATPase-like domain-containing protein</fullName>
    </recommendedName>
</protein>
<dbReference type="AlphaFoldDB" id="A0A9P0A1H1"/>
<evidence type="ECO:0008006" key="3">
    <source>
        <dbReference type="Google" id="ProtNLM"/>
    </source>
</evidence>
<keyword evidence="2" id="KW-1185">Reference proteome</keyword>
<dbReference type="Proteomes" id="UP001152759">
    <property type="component" value="Chromosome 1"/>
</dbReference>
<proteinExistence type="predicted"/>
<dbReference type="PANTHER" id="PTHR34825">
    <property type="entry name" value="CONSERVED PROTEIN, WITH A WEAK D-GALACTARATE DEHYDRATASE/ALTRONATE HYDROLASE DOMAIN"/>
    <property type="match status" value="1"/>
</dbReference>
<dbReference type="EMBL" id="OU963862">
    <property type="protein sequence ID" value="CAH0382139.1"/>
    <property type="molecule type" value="Genomic_DNA"/>
</dbReference>
<sequence length="441" mass="50871">MIQILQDKGYKIAVLVDEYDAPHQSSIKQAISETAEGKRSVVGESYARTESLTRSFYTFFFKGGLDSPPDCGILIGISLIPTTSIFSDFLSNFMVYSTVDDNKFGPYFGFLDHEVKWLIDSVGTNLSFEELEEWYDGYHFGASVVFNPFAVVSAFHEGKVGDYWAESGSLEVIKHLIKYSGRYGILDLHFLLSGRSLRKKIHRDLQFADLMKTEESYWTLLTNAGYVDARPDMQSSENYYSEKYYSLRIPNKELKEYLTKNFKIELNETTQMYDRFVHSFNHLNNNASDFQKFLFDRFNTLSSYYKLRENEDLETLVNVFESLFIGFDFDHRSLGTLNMMETPVYQILFIKKDIAHVFNIANMDVVSSHIDIDQLLNLPLTEENLSAIKNRRISQFFKTGIKITAEARKAIGHEKYSGAIKTIVREGMQLIKDHLFPHTHG</sequence>
<name>A0A9P0A1H1_BEMTA</name>
<reference evidence="1" key="1">
    <citation type="submission" date="2021-12" db="EMBL/GenBank/DDBJ databases">
        <authorList>
            <person name="King R."/>
        </authorList>
    </citation>
    <scope>NUCLEOTIDE SEQUENCE</scope>
</reference>
<evidence type="ECO:0000313" key="2">
    <source>
        <dbReference type="Proteomes" id="UP001152759"/>
    </source>
</evidence>
<organism evidence="1 2">
    <name type="scientific">Bemisia tabaci</name>
    <name type="common">Sweetpotato whitefly</name>
    <name type="synonym">Aleurodes tabaci</name>
    <dbReference type="NCBI Taxonomy" id="7038"/>
    <lineage>
        <taxon>Eukaryota</taxon>
        <taxon>Metazoa</taxon>
        <taxon>Ecdysozoa</taxon>
        <taxon>Arthropoda</taxon>
        <taxon>Hexapoda</taxon>
        <taxon>Insecta</taxon>
        <taxon>Pterygota</taxon>
        <taxon>Neoptera</taxon>
        <taxon>Paraneoptera</taxon>
        <taxon>Hemiptera</taxon>
        <taxon>Sternorrhyncha</taxon>
        <taxon>Aleyrodoidea</taxon>
        <taxon>Aleyrodidae</taxon>
        <taxon>Aleyrodinae</taxon>
        <taxon>Bemisia</taxon>
    </lineage>
</organism>
<accession>A0A9P0A1H1</accession>
<evidence type="ECO:0000313" key="1">
    <source>
        <dbReference type="EMBL" id="CAH0382139.1"/>
    </source>
</evidence>
<dbReference type="PANTHER" id="PTHR34825:SF1">
    <property type="entry name" value="AAA-ATPASE-LIKE DOMAIN-CONTAINING PROTEIN"/>
    <property type="match status" value="1"/>
</dbReference>